<evidence type="ECO:0000256" key="1">
    <source>
        <dbReference type="ARBA" id="ARBA00004496"/>
    </source>
</evidence>
<evidence type="ECO:0000259" key="6">
    <source>
        <dbReference type="Pfam" id="PF02631"/>
    </source>
</evidence>
<dbReference type="InterPro" id="IPR036388">
    <property type="entry name" value="WH-like_DNA-bd_sf"/>
</dbReference>
<dbReference type="AlphaFoldDB" id="A0A101FZ68"/>
<comment type="subcellular location">
    <subcellularLocation>
        <location evidence="1 5">Cytoplasm</location>
    </subcellularLocation>
</comment>
<evidence type="ECO:0000259" key="8">
    <source>
        <dbReference type="Pfam" id="PF21982"/>
    </source>
</evidence>
<comment type="function">
    <text evidence="5">Modulates RecA activity.</text>
</comment>
<evidence type="ECO:0000259" key="7">
    <source>
        <dbReference type="Pfam" id="PF21981"/>
    </source>
</evidence>
<accession>A0A101FZ68</accession>
<dbReference type="Gene3D" id="1.10.10.10">
    <property type="entry name" value="Winged helix-like DNA-binding domain superfamily/Winged helix DNA-binding domain"/>
    <property type="match status" value="3"/>
</dbReference>
<dbReference type="InterPro" id="IPR053925">
    <property type="entry name" value="RecX_HTH_3rd"/>
</dbReference>
<evidence type="ECO:0000313" key="10">
    <source>
        <dbReference type="Proteomes" id="UP000064249"/>
    </source>
</evidence>
<reference evidence="9 10" key="1">
    <citation type="journal article" date="2015" name="MBio">
        <title>Genome-Resolved Metagenomic Analysis Reveals Roles for Candidate Phyla and Other Microbial Community Members in Biogeochemical Transformations in Oil Reservoirs.</title>
        <authorList>
            <person name="Hu P."/>
            <person name="Tom L."/>
            <person name="Singh A."/>
            <person name="Thomas B.C."/>
            <person name="Baker B.J."/>
            <person name="Piceno Y.M."/>
            <person name="Andersen G.L."/>
            <person name="Banfield J.F."/>
        </authorList>
    </citation>
    <scope>NUCLEOTIDE SEQUENCE [LARGE SCALE GENOMIC DNA]</scope>
    <source>
        <strain evidence="9">46_16</strain>
    </source>
</reference>
<keyword evidence="4 5" id="KW-0963">Cytoplasm</keyword>
<gene>
    <name evidence="5" type="primary">recX</name>
    <name evidence="9" type="ORF">XD73_0111</name>
</gene>
<organism evidence="9 10">
    <name type="scientific">Anaerolinea thermophila</name>
    <dbReference type="NCBI Taxonomy" id="167964"/>
    <lineage>
        <taxon>Bacteria</taxon>
        <taxon>Bacillati</taxon>
        <taxon>Chloroflexota</taxon>
        <taxon>Anaerolineae</taxon>
        <taxon>Anaerolineales</taxon>
        <taxon>Anaerolineaceae</taxon>
        <taxon>Anaerolinea</taxon>
    </lineage>
</organism>
<feature type="domain" description="RecX second three-helical" evidence="6">
    <location>
        <begin position="107"/>
        <end position="147"/>
    </location>
</feature>
<proteinExistence type="inferred from homology"/>
<dbReference type="GO" id="GO:0005737">
    <property type="term" value="C:cytoplasm"/>
    <property type="evidence" value="ECO:0007669"/>
    <property type="project" value="UniProtKB-SubCell"/>
</dbReference>
<dbReference type="GO" id="GO:0006282">
    <property type="term" value="P:regulation of DNA repair"/>
    <property type="evidence" value="ECO:0007669"/>
    <property type="project" value="UniProtKB-UniRule"/>
</dbReference>
<comment type="caution">
    <text evidence="9">The sequence shown here is derived from an EMBL/GenBank/DDBJ whole genome shotgun (WGS) entry which is preliminary data.</text>
</comment>
<evidence type="ECO:0000256" key="4">
    <source>
        <dbReference type="ARBA" id="ARBA00022490"/>
    </source>
</evidence>
<dbReference type="InterPro" id="IPR003783">
    <property type="entry name" value="Regulatory_RecX"/>
</dbReference>
<dbReference type="PANTHER" id="PTHR33602">
    <property type="entry name" value="REGULATORY PROTEIN RECX FAMILY PROTEIN"/>
    <property type="match status" value="1"/>
</dbReference>
<dbReference type="Pfam" id="PF21982">
    <property type="entry name" value="RecX_HTH1"/>
    <property type="match status" value="1"/>
</dbReference>
<evidence type="ECO:0000256" key="3">
    <source>
        <dbReference type="ARBA" id="ARBA00018111"/>
    </source>
</evidence>
<dbReference type="InterPro" id="IPR053926">
    <property type="entry name" value="RecX_HTH_1st"/>
</dbReference>
<dbReference type="Pfam" id="PF21981">
    <property type="entry name" value="RecX_HTH3"/>
    <property type="match status" value="1"/>
</dbReference>
<name>A0A101FZ68_9CHLR</name>
<evidence type="ECO:0000256" key="2">
    <source>
        <dbReference type="ARBA" id="ARBA00009695"/>
    </source>
</evidence>
<dbReference type="PANTHER" id="PTHR33602:SF1">
    <property type="entry name" value="REGULATORY PROTEIN RECX FAMILY PROTEIN"/>
    <property type="match status" value="1"/>
</dbReference>
<protein>
    <recommendedName>
        <fullName evidence="3 5">Regulatory protein RecX</fullName>
    </recommendedName>
</protein>
<dbReference type="EMBL" id="LGFU01000002">
    <property type="protein sequence ID" value="KUK47042.1"/>
    <property type="molecule type" value="Genomic_DNA"/>
</dbReference>
<comment type="similarity">
    <text evidence="2 5">Belongs to the RecX family.</text>
</comment>
<dbReference type="HAMAP" id="MF_01114">
    <property type="entry name" value="RecX"/>
    <property type="match status" value="1"/>
</dbReference>
<evidence type="ECO:0000256" key="5">
    <source>
        <dbReference type="HAMAP-Rule" id="MF_01114"/>
    </source>
</evidence>
<dbReference type="Pfam" id="PF02631">
    <property type="entry name" value="RecX_HTH2"/>
    <property type="match status" value="1"/>
</dbReference>
<feature type="domain" description="RecX first three-helical" evidence="8">
    <location>
        <begin position="61"/>
        <end position="100"/>
    </location>
</feature>
<dbReference type="Proteomes" id="UP000064249">
    <property type="component" value="Unassembled WGS sequence"/>
</dbReference>
<evidence type="ECO:0000313" key="9">
    <source>
        <dbReference type="EMBL" id="KUK47042.1"/>
    </source>
</evidence>
<sequence length="221" mass="26085">MQRVITDIEQQKKNPNRVNIFLDEEFAFGLHKFVALGLKIGDAMDEAQILQLQTEDSIEEAYQRGLRLLSFRARSEHEMRTRLMGYGCDEGVIEQVVARLTDKGYLNDQQFAADWVENRITFRPRGRKLLRMELQQKKLNEEQIESAFKDLPDEVEIARQAAMKYSVKLKGLDEQTFKKRLYGFLVRRGFHYEDFKPIMEEMWEELNSSNLLEKEVKNDGR</sequence>
<feature type="domain" description="RecX third three-helical" evidence="7">
    <location>
        <begin position="153"/>
        <end position="194"/>
    </location>
</feature>
<dbReference type="InterPro" id="IPR053924">
    <property type="entry name" value="RecX_HTH_2nd"/>
</dbReference>